<gene>
    <name evidence="2" type="ORF">Apau_0825</name>
</gene>
<dbReference type="NCBIfam" id="NF040494">
    <property type="entry name" value="nitrored_ArsF"/>
    <property type="match status" value="1"/>
</dbReference>
<sequence>MKRFAGLCVLLFAAFSLGYALRDLQNETRPHPLPPEESGTRVEVILFRGGGYCPVCDDLERNAQEALEGPLSGDVAAGRLSFRKLSLEEPENERYIETYGLFGTTLVVSLVRNGREIRFRNLEEAYRLADRPEAFRPFFLQALAPFLKEAVAP</sequence>
<dbReference type="Proteomes" id="UP000005096">
    <property type="component" value="Chromosome"/>
</dbReference>
<dbReference type="OrthoDB" id="5524063at2"/>
<dbReference type="PaxDb" id="584708-Apau_0825"/>
<name>E3CVQ2_9BACT</name>
<evidence type="ECO:0000313" key="2">
    <source>
        <dbReference type="EMBL" id="EFQ23253.1"/>
    </source>
</evidence>
<dbReference type="InterPro" id="IPR047698">
    <property type="entry name" value="ArsF-like"/>
</dbReference>
<feature type="chain" id="PRO_5003167797" description="Thioredoxin domain-containing protein" evidence="1">
    <location>
        <begin position="21"/>
        <end position="153"/>
    </location>
</feature>
<dbReference type="eggNOG" id="ENOG5033193">
    <property type="taxonomic scope" value="Bacteria"/>
</dbReference>
<organism evidence="2 3">
    <name type="scientific">Aminomonas paucivorans DSM 12260</name>
    <dbReference type="NCBI Taxonomy" id="584708"/>
    <lineage>
        <taxon>Bacteria</taxon>
        <taxon>Thermotogati</taxon>
        <taxon>Synergistota</taxon>
        <taxon>Synergistia</taxon>
        <taxon>Synergistales</taxon>
        <taxon>Synergistaceae</taxon>
        <taxon>Aminomonas</taxon>
    </lineage>
</organism>
<evidence type="ECO:0000313" key="3">
    <source>
        <dbReference type="Proteomes" id="UP000005096"/>
    </source>
</evidence>
<accession>E3CVQ2</accession>
<evidence type="ECO:0000256" key="1">
    <source>
        <dbReference type="SAM" id="SignalP"/>
    </source>
</evidence>
<keyword evidence="3" id="KW-1185">Reference proteome</keyword>
<keyword evidence="1" id="KW-0732">Signal</keyword>
<dbReference type="AlphaFoldDB" id="E3CVQ2"/>
<feature type="signal peptide" evidence="1">
    <location>
        <begin position="1"/>
        <end position="20"/>
    </location>
</feature>
<evidence type="ECO:0008006" key="4">
    <source>
        <dbReference type="Google" id="ProtNLM"/>
    </source>
</evidence>
<proteinExistence type="predicted"/>
<dbReference type="HOGENOM" id="CLU_1709432_0_0_0"/>
<dbReference type="STRING" id="584708.Apau_0825"/>
<protein>
    <recommendedName>
        <fullName evidence="4">Thioredoxin domain-containing protein</fullName>
    </recommendedName>
</protein>
<dbReference type="EMBL" id="CM001022">
    <property type="protein sequence ID" value="EFQ23253.1"/>
    <property type="molecule type" value="Genomic_DNA"/>
</dbReference>
<dbReference type="RefSeq" id="WP_006300421.1">
    <property type="nucleotide sequence ID" value="NZ_CM001022.1"/>
</dbReference>
<reference evidence="2 3" key="1">
    <citation type="journal article" date="2010" name="Stand. Genomic Sci.">
        <title>Non-contiguous finished genome sequence of Aminomonas paucivorans type strain (GLU-3).</title>
        <authorList>
            <person name="Pitluck S."/>
            <person name="Yasawong M."/>
            <person name="Held B."/>
            <person name="Lapidus A."/>
            <person name="Nolan M."/>
            <person name="Copeland A."/>
            <person name="Lucas S."/>
            <person name="Del Rio T.G."/>
            <person name="Tice H."/>
            <person name="Cheng J.F."/>
            <person name="Chertkov O."/>
            <person name="Goodwin L."/>
            <person name="Tapia R."/>
            <person name="Han C."/>
            <person name="Liolios K."/>
            <person name="Ivanova N."/>
            <person name="Mavromatis K."/>
            <person name="Ovchinnikova G."/>
            <person name="Pati A."/>
            <person name="Chen A."/>
            <person name="Palaniappan K."/>
            <person name="Land M."/>
            <person name="Hauser L."/>
            <person name="Chang Y.J."/>
            <person name="Jeffries C.D."/>
            <person name="Pukall R."/>
            <person name="Spring S."/>
            <person name="Rohde M."/>
            <person name="Sikorski J."/>
            <person name="Goker M."/>
            <person name="Woyke T."/>
            <person name="Bristow J."/>
            <person name="Eisen J.A."/>
            <person name="Markowitz V."/>
            <person name="Hugenholtz P."/>
            <person name="Kyrpides N.C."/>
            <person name="Klenk H.P."/>
        </authorList>
    </citation>
    <scope>NUCLEOTIDE SEQUENCE [LARGE SCALE GENOMIC DNA]</scope>
    <source>
        <strain evidence="2 3">DSM 12260</strain>
    </source>
</reference>